<dbReference type="InterPro" id="IPR037519">
    <property type="entry name" value="LITAF_fam"/>
</dbReference>
<evidence type="ECO:0000256" key="2">
    <source>
        <dbReference type="ARBA" id="ARBA00004481"/>
    </source>
</evidence>
<evidence type="ECO:0000256" key="7">
    <source>
        <dbReference type="ARBA" id="ARBA00023136"/>
    </source>
</evidence>
<gene>
    <name evidence="11" type="primary">LOC102802033</name>
</gene>
<keyword evidence="8" id="KW-0812">Transmembrane</keyword>
<dbReference type="PANTHER" id="PTHR23292:SF6">
    <property type="entry name" value="FI16602P1-RELATED"/>
    <property type="match status" value="1"/>
</dbReference>
<reference evidence="11" key="1">
    <citation type="submission" date="2025-08" db="UniProtKB">
        <authorList>
            <consortium name="RefSeq"/>
        </authorList>
    </citation>
    <scope>IDENTIFICATION</scope>
    <source>
        <tissue evidence="11">Testes</tissue>
    </source>
</reference>
<dbReference type="SMART" id="SM00714">
    <property type="entry name" value="LITAF"/>
    <property type="match status" value="1"/>
</dbReference>
<organism evidence="10 11">
    <name type="scientific">Saccoglossus kowalevskii</name>
    <name type="common">Acorn worm</name>
    <dbReference type="NCBI Taxonomy" id="10224"/>
    <lineage>
        <taxon>Eukaryota</taxon>
        <taxon>Metazoa</taxon>
        <taxon>Hemichordata</taxon>
        <taxon>Enteropneusta</taxon>
        <taxon>Harrimaniidae</taxon>
        <taxon>Saccoglossus</taxon>
    </lineage>
</organism>
<sequence>MTENQPILTSNDDAVYSRTAPQYVAEIRPNAPPYQIQQPYQGSPGFTSPPVYVVQAATVYGEFPVAAHCHACNTDVMTVTTFNAGTLTWLSSGIICLVGGWVLCCLIPFCINACKDVVHFCPNCHAVIGKYNRLG</sequence>
<dbReference type="RefSeq" id="XP_006822299.1">
    <property type="nucleotide sequence ID" value="XM_006822236.1"/>
</dbReference>
<dbReference type="GeneID" id="102802033"/>
<evidence type="ECO:0000256" key="4">
    <source>
        <dbReference type="ARBA" id="ARBA00005975"/>
    </source>
</evidence>
<evidence type="ECO:0000256" key="3">
    <source>
        <dbReference type="ARBA" id="ARBA00004630"/>
    </source>
</evidence>
<accession>A0ABM0MQK8</accession>
<feature type="transmembrane region" description="Helical" evidence="8">
    <location>
        <begin position="87"/>
        <end position="111"/>
    </location>
</feature>
<evidence type="ECO:0000256" key="6">
    <source>
        <dbReference type="ARBA" id="ARBA00022833"/>
    </source>
</evidence>
<evidence type="ECO:0000256" key="8">
    <source>
        <dbReference type="SAM" id="Phobius"/>
    </source>
</evidence>
<protein>
    <submittedName>
        <fullName evidence="11">Lipopolysaccharide-induced tumor necrosis factor-alpha factor homolog</fullName>
    </submittedName>
</protein>
<dbReference type="Pfam" id="PF10601">
    <property type="entry name" value="zf-LITAF-like"/>
    <property type="match status" value="1"/>
</dbReference>
<keyword evidence="8" id="KW-1133">Transmembrane helix</keyword>
<keyword evidence="6" id="KW-0862">Zinc</keyword>
<proteinExistence type="inferred from homology"/>
<name>A0ABM0MQK8_SACKO</name>
<evidence type="ECO:0000313" key="11">
    <source>
        <dbReference type="RefSeq" id="XP_006822299.1"/>
    </source>
</evidence>
<evidence type="ECO:0000259" key="9">
    <source>
        <dbReference type="PROSITE" id="PS51837"/>
    </source>
</evidence>
<feature type="domain" description="LITAF" evidence="9">
    <location>
        <begin position="48"/>
        <end position="133"/>
    </location>
</feature>
<comment type="similarity">
    <text evidence="4">Belongs to the CDIP1/LITAF family.</text>
</comment>
<dbReference type="PANTHER" id="PTHR23292">
    <property type="entry name" value="LIPOPOLYSACCHARIDE-INDUCED TUMOR NECROSIS FACTOR-ALPHA FACTOR"/>
    <property type="match status" value="1"/>
</dbReference>
<keyword evidence="10" id="KW-1185">Reference proteome</keyword>
<dbReference type="PROSITE" id="PS51837">
    <property type="entry name" value="LITAF"/>
    <property type="match status" value="1"/>
</dbReference>
<dbReference type="InterPro" id="IPR006629">
    <property type="entry name" value="LITAF"/>
</dbReference>
<dbReference type="Proteomes" id="UP000694865">
    <property type="component" value="Unplaced"/>
</dbReference>
<comment type="subcellular location">
    <subcellularLocation>
        <location evidence="2">Endosome membrane</location>
        <topology evidence="2">Peripheral membrane protein</topology>
    </subcellularLocation>
    <subcellularLocation>
        <location evidence="1">Late endosome membrane</location>
    </subcellularLocation>
    <subcellularLocation>
        <location evidence="3">Lysosome membrane</location>
        <topology evidence="3">Peripheral membrane protein</topology>
        <orientation evidence="3">Cytoplasmic side</orientation>
    </subcellularLocation>
</comment>
<evidence type="ECO:0000256" key="1">
    <source>
        <dbReference type="ARBA" id="ARBA00004414"/>
    </source>
</evidence>
<keyword evidence="7 8" id="KW-0472">Membrane</keyword>
<evidence type="ECO:0000313" key="10">
    <source>
        <dbReference type="Proteomes" id="UP000694865"/>
    </source>
</evidence>
<evidence type="ECO:0000256" key="5">
    <source>
        <dbReference type="ARBA" id="ARBA00022723"/>
    </source>
</evidence>
<keyword evidence="5" id="KW-0479">Metal-binding</keyword>